<dbReference type="PATRIC" id="fig|276.5.peg.178"/>
<dbReference type="Proteomes" id="UP000030364">
    <property type="component" value="Unassembled WGS sequence"/>
</dbReference>
<dbReference type="RefSeq" id="WP_038060642.1">
    <property type="nucleotide sequence ID" value="NZ_JPSL02000036.1"/>
</dbReference>
<comment type="caution">
    <text evidence="1">The sequence shown here is derived from an EMBL/GenBank/DDBJ whole genome shotgun (WGS) entry which is preliminary data.</text>
</comment>
<evidence type="ECO:0008006" key="3">
    <source>
        <dbReference type="Google" id="ProtNLM"/>
    </source>
</evidence>
<dbReference type="EMBL" id="JPSL02000036">
    <property type="protein sequence ID" value="KGQ22975.1"/>
    <property type="molecule type" value="Genomic_DNA"/>
</dbReference>
<sequence length="162" mass="18602">MRAARVFPWLLLLALALAQSLSLDLRPYLVQVVDGKEVYQENPTQVKPKDVLEWRLEAENRTEAPLRQVVLVIPIPKETYYLEGTAKPLVLKGATIHPEFSYDGGKTYGKPPLKKRVRVVENGREVEREVEVKPEEYTHVRWVIPELPAKAKVQVLLRTVVR</sequence>
<proteinExistence type="predicted"/>
<dbReference type="AlphaFoldDB" id="A0A0A2WXE9"/>
<accession>A0A0A2WXE9</accession>
<name>A0A0A2WXE9_THEFI</name>
<reference evidence="1 2" key="1">
    <citation type="journal article" date="2015" name="Genome Announc.">
        <title>Draft Genome Sequence of the Thermophile Thermus filiformis ATCC 43280, Producer of Carotenoid-(Di)glucoside-Branched Fatty Acid (Di)esters and Source of Hyperthermostable Enzymes of Biotechnological Interest.</title>
        <authorList>
            <person name="Mandelli F."/>
            <person name="Oliveira Ramires B."/>
            <person name="Couger M.B."/>
            <person name="Paixao D.A."/>
            <person name="Camilo C.M."/>
            <person name="Polikarpov I."/>
            <person name="Prade R."/>
            <person name="Riano-Pachon D.M."/>
            <person name="Squina F.M."/>
        </authorList>
    </citation>
    <scope>NUCLEOTIDE SEQUENCE [LARGE SCALE GENOMIC DNA]</scope>
    <source>
        <strain evidence="1 2">ATCC 43280</strain>
    </source>
</reference>
<protein>
    <recommendedName>
        <fullName evidence="3">DUF11 domain-containing protein</fullName>
    </recommendedName>
</protein>
<keyword evidence="2" id="KW-1185">Reference proteome</keyword>
<gene>
    <name evidence="1" type="ORF">THFILI_01790</name>
</gene>
<evidence type="ECO:0000313" key="2">
    <source>
        <dbReference type="Proteomes" id="UP000030364"/>
    </source>
</evidence>
<dbReference type="STRING" id="276.THFILI_01790"/>
<organism evidence="1 2">
    <name type="scientific">Thermus filiformis</name>
    <dbReference type="NCBI Taxonomy" id="276"/>
    <lineage>
        <taxon>Bacteria</taxon>
        <taxon>Thermotogati</taxon>
        <taxon>Deinococcota</taxon>
        <taxon>Deinococci</taxon>
        <taxon>Thermales</taxon>
        <taxon>Thermaceae</taxon>
        <taxon>Thermus</taxon>
    </lineage>
</organism>
<evidence type="ECO:0000313" key="1">
    <source>
        <dbReference type="EMBL" id="KGQ22975.1"/>
    </source>
</evidence>
<dbReference type="OrthoDB" id="32407at2"/>